<keyword evidence="3" id="KW-1185">Reference proteome</keyword>
<dbReference type="AlphaFoldDB" id="A0A392VUR4"/>
<dbReference type="EMBL" id="LXQA011279088">
    <property type="protein sequence ID" value="MCI91667.1"/>
    <property type="molecule type" value="Genomic_DNA"/>
</dbReference>
<reference evidence="2 3" key="1">
    <citation type="journal article" date="2018" name="Front. Plant Sci.">
        <title>Red Clover (Trifolium pratense) and Zigzag Clover (T. medium) - A Picture of Genomic Similarities and Differences.</title>
        <authorList>
            <person name="Dluhosova J."/>
            <person name="Istvanek J."/>
            <person name="Nedelnik J."/>
            <person name="Repkova J."/>
        </authorList>
    </citation>
    <scope>NUCLEOTIDE SEQUENCE [LARGE SCALE GENOMIC DNA]</scope>
    <source>
        <strain evidence="3">cv. 10/8</strain>
        <tissue evidence="2">Leaf</tissue>
    </source>
</reference>
<organism evidence="2 3">
    <name type="scientific">Trifolium medium</name>
    <dbReference type="NCBI Taxonomy" id="97028"/>
    <lineage>
        <taxon>Eukaryota</taxon>
        <taxon>Viridiplantae</taxon>
        <taxon>Streptophyta</taxon>
        <taxon>Embryophyta</taxon>
        <taxon>Tracheophyta</taxon>
        <taxon>Spermatophyta</taxon>
        <taxon>Magnoliopsida</taxon>
        <taxon>eudicotyledons</taxon>
        <taxon>Gunneridae</taxon>
        <taxon>Pentapetalae</taxon>
        <taxon>rosids</taxon>
        <taxon>fabids</taxon>
        <taxon>Fabales</taxon>
        <taxon>Fabaceae</taxon>
        <taxon>Papilionoideae</taxon>
        <taxon>50 kb inversion clade</taxon>
        <taxon>NPAAA clade</taxon>
        <taxon>Hologalegina</taxon>
        <taxon>IRL clade</taxon>
        <taxon>Trifolieae</taxon>
        <taxon>Trifolium</taxon>
    </lineage>
</organism>
<name>A0A392VUR4_9FABA</name>
<evidence type="ECO:0000313" key="2">
    <source>
        <dbReference type="EMBL" id="MCI91667.1"/>
    </source>
</evidence>
<feature type="non-terminal residue" evidence="2">
    <location>
        <position position="56"/>
    </location>
</feature>
<proteinExistence type="predicted"/>
<evidence type="ECO:0000313" key="3">
    <source>
        <dbReference type="Proteomes" id="UP000265520"/>
    </source>
</evidence>
<protein>
    <submittedName>
        <fullName evidence="2">Uncharacterized protein</fullName>
    </submittedName>
</protein>
<comment type="caution">
    <text evidence="2">The sequence shown here is derived from an EMBL/GenBank/DDBJ whole genome shotgun (WGS) entry which is preliminary data.</text>
</comment>
<sequence length="56" mass="6235">MAVEMEEGENSILREREVDMAKQTLSSASRARVSQVDPATQCDSPTQERVTQIVEP</sequence>
<feature type="region of interest" description="Disordered" evidence="1">
    <location>
        <begin position="23"/>
        <end position="56"/>
    </location>
</feature>
<evidence type="ECO:0000256" key="1">
    <source>
        <dbReference type="SAM" id="MobiDB-lite"/>
    </source>
</evidence>
<dbReference type="Proteomes" id="UP000265520">
    <property type="component" value="Unassembled WGS sequence"/>
</dbReference>
<feature type="compositionally biased region" description="Polar residues" evidence="1">
    <location>
        <begin position="37"/>
        <end position="50"/>
    </location>
</feature>
<accession>A0A392VUR4</accession>